<comment type="function">
    <text evidence="16">Secreted metalloproteinase that allows assimilation of proteinaceous substrates. Shows high activities on basic nuclear substrates such as histone and protamine.</text>
</comment>
<name>A0A2K3QQW4_9HYPO</name>
<dbReference type="STRING" id="45235.A0A2K3QQW4"/>
<dbReference type="PANTHER" id="PTHR37016:SF3">
    <property type="entry name" value="NEUTRAL PROTEASE 2-RELATED"/>
    <property type="match status" value="1"/>
</dbReference>
<dbReference type="SUPFAM" id="SSF55486">
    <property type="entry name" value="Metalloproteases ('zincins'), catalytic domain"/>
    <property type="match status" value="1"/>
</dbReference>
<dbReference type="InterPro" id="IPR001384">
    <property type="entry name" value="Peptidase_M35"/>
</dbReference>
<feature type="disulfide bond" evidence="15">
    <location>
        <begin position="257"/>
        <end position="274"/>
    </location>
</feature>
<dbReference type="AlphaFoldDB" id="A0A2K3QQW4"/>
<dbReference type="Gene3D" id="2.60.40.2970">
    <property type="match status" value="1"/>
</dbReference>
<sequence length="349" mass="36889">MKLFGSVALLVSLIIGTSSAVADNSASPLDVKLEMTGNSQVKAVFTNTGKEILNLLKTGTVLSKQATRKARVSANGKELAFEGEYVAVDLEHLSDAAFQPVAAGQSVEVEFDIAEVHDLSAGGTYGIHAAGRLPYAKRGETKISGSVSYSSNELEAVVDGKQAAGLLLSFMKRAHVQDCDDGRLAALKTAISNCKRLASAAHDAAESGPDSRMNEYFKSSSRSTRSAVSDIYNKVRDQCSSADSGSKASCNNDHGQCDKGALAVTTDGEYMVFCNEFFNDLPAVANTCHTKSQATSFLHETTHLRAVAGTEDLAYGYDDLRKLSAEDAIRNADTFALFANAVDLGCATG</sequence>
<accession>A0A2K3QQW4</accession>
<dbReference type="InterPro" id="IPR050414">
    <property type="entry name" value="Fungal_M35_metalloproteases"/>
</dbReference>
<dbReference type="GO" id="GO:0005576">
    <property type="term" value="C:extracellular region"/>
    <property type="evidence" value="ECO:0007669"/>
    <property type="project" value="UniProtKB-SubCell"/>
</dbReference>
<evidence type="ECO:0000256" key="11">
    <source>
        <dbReference type="ARBA" id="ARBA00023049"/>
    </source>
</evidence>
<dbReference type="PRINTS" id="PR00768">
    <property type="entry name" value="DEUTEROLYSIN"/>
</dbReference>
<evidence type="ECO:0000256" key="13">
    <source>
        <dbReference type="PIRSR" id="PIRSR601384-1"/>
    </source>
</evidence>
<evidence type="ECO:0000313" key="19">
    <source>
        <dbReference type="Proteomes" id="UP000236621"/>
    </source>
</evidence>
<feature type="active site" evidence="13">
    <location>
        <position position="300"/>
    </location>
</feature>
<keyword evidence="12" id="KW-0865">Zymogen</keyword>
<dbReference type="InterPro" id="IPR024079">
    <property type="entry name" value="MetalloPept_cat_dom_sf"/>
</dbReference>
<evidence type="ECO:0000313" key="18">
    <source>
        <dbReference type="EMBL" id="PNY29926.1"/>
    </source>
</evidence>
<dbReference type="EMBL" id="NRSZ01000023">
    <property type="protein sequence ID" value="PNY29926.1"/>
    <property type="molecule type" value="Genomic_DNA"/>
</dbReference>
<keyword evidence="9 16" id="KW-0378">Hydrolase</keyword>
<comment type="subcellular location">
    <subcellularLocation>
        <location evidence="2 16">Secreted</location>
    </subcellularLocation>
</comment>
<dbReference type="Proteomes" id="UP000236621">
    <property type="component" value="Unassembled WGS sequence"/>
</dbReference>
<dbReference type="GO" id="GO:0006508">
    <property type="term" value="P:proteolysis"/>
    <property type="evidence" value="ECO:0007669"/>
    <property type="project" value="UniProtKB-KW"/>
</dbReference>
<evidence type="ECO:0000256" key="1">
    <source>
        <dbReference type="ARBA" id="ARBA00001187"/>
    </source>
</evidence>
<dbReference type="Pfam" id="PF02102">
    <property type="entry name" value="Peptidase_M35"/>
    <property type="match status" value="1"/>
</dbReference>
<protein>
    <recommendedName>
        <fullName evidence="16">Neutral protease 2</fullName>
        <ecNumber evidence="16">3.4.24.39</ecNumber>
    </recommendedName>
    <alternativeName>
        <fullName evidence="16">Deuterolysin</fullName>
    </alternativeName>
</protein>
<evidence type="ECO:0000256" key="7">
    <source>
        <dbReference type="ARBA" id="ARBA00022723"/>
    </source>
</evidence>
<feature type="domain" description="Lysine-specific metallo-endopeptidase" evidence="17">
    <location>
        <begin position="202"/>
        <end position="340"/>
    </location>
</feature>
<keyword evidence="7 14" id="KW-0479">Metal-binding</keyword>
<organism evidence="18 19">
    <name type="scientific">Tolypocladium capitatum</name>
    <dbReference type="NCBI Taxonomy" id="45235"/>
    <lineage>
        <taxon>Eukaryota</taxon>
        <taxon>Fungi</taxon>
        <taxon>Dikarya</taxon>
        <taxon>Ascomycota</taxon>
        <taxon>Pezizomycotina</taxon>
        <taxon>Sordariomycetes</taxon>
        <taxon>Hypocreomycetidae</taxon>
        <taxon>Hypocreales</taxon>
        <taxon>Ophiocordycipitaceae</taxon>
        <taxon>Tolypocladium</taxon>
    </lineage>
</organism>
<evidence type="ECO:0000256" key="10">
    <source>
        <dbReference type="ARBA" id="ARBA00022833"/>
    </source>
</evidence>
<feature type="signal peptide" evidence="16">
    <location>
        <begin position="1"/>
        <end position="20"/>
    </location>
</feature>
<evidence type="ECO:0000256" key="12">
    <source>
        <dbReference type="ARBA" id="ARBA00023145"/>
    </source>
</evidence>
<dbReference type="CDD" id="cd11008">
    <property type="entry name" value="M35_deuterolysin_like"/>
    <property type="match status" value="1"/>
</dbReference>
<comment type="catalytic activity">
    <reaction evidence="1 16">
        <text>Preferential cleavage of bonds with hydrophobic residues in P1'. Also 3-Asn-|-Gln-4 and 8-Gly-|-Ser-9 bonds in insulin B chain.</text>
        <dbReference type="EC" id="3.4.24.39"/>
    </reaction>
</comment>
<dbReference type="GO" id="GO:0046872">
    <property type="term" value="F:metal ion binding"/>
    <property type="evidence" value="ECO:0007669"/>
    <property type="project" value="UniProtKB-KW"/>
</dbReference>
<evidence type="ECO:0000256" key="6">
    <source>
        <dbReference type="ARBA" id="ARBA00022685"/>
    </source>
</evidence>
<keyword evidence="4 16" id="KW-0964">Secreted</keyword>
<keyword evidence="8 16" id="KW-0732">Signal</keyword>
<reference evidence="18 19" key="1">
    <citation type="submission" date="2017-08" db="EMBL/GenBank/DDBJ databases">
        <title>Harnessing the power of phylogenomics to disentangle the directionality and signatures of interkingdom host jumping in the parasitic fungal genus Tolypocladium.</title>
        <authorList>
            <person name="Quandt C.A."/>
            <person name="Patterson W."/>
            <person name="Spatafora J.W."/>
        </authorList>
    </citation>
    <scope>NUCLEOTIDE SEQUENCE [LARGE SCALE GENOMIC DNA]</scope>
    <source>
        <strain evidence="18 19">CBS 113982</strain>
    </source>
</reference>
<feature type="binding site" evidence="14">
    <location>
        <position position="312"/>
    </location>
    <ligand>
        <name>Zn(2+)</name>
        <dbReference type="ChEBI" id="CHEBI:29105"/>
        <note>catalytic</note>
    </ligand>
</feature>
<evidence type="ECO:0000256" key="8">
    <source>
        <dbReference type="ARBA" id="ARBA00022729"/>
    </source>
</evidence>
<dbReference type="InterPro" id="IPR029463">
    <property type="entry name" value="Lys_MEP"/>
</dbReference>
<feature type="binding site" evidence="14">
    <location>
        <position position="299"/>
    </location>
    <ligand>
        <name>Zn(2+)</name>
        <dbReference type="ChEBI" id="CHEBI:29105"/>
        <note>catalytic</note>
    </ligand>
</feature>
<comment type="similarity">
    <text evidence="3 16">Belongs to the peptidase M35 family.</text>
</comment>
<evidence type="ECO:0000256" key="5">
    <source>
        <dbReference type="ARBA" id="ARBA00022670"/>
    </source>
</evidence>
<comment type="caution">
    <text evidence="18">The sequence shown here is derived from an EMBL/GenBank/DDBJ whole genome shotgun (WGS) entry which is preliminary data.</text>
</comment>
<keyword evidence="19" id="KW-1185">Reference proteome</keyword>
<evidence type="ECO:0000256" key="9">
    <source>
        <dbReference type="ARBA" id="ARBA00022801"/>
    </source>
</evidence>
<dbReference type="SMART" id="SM01351">
    <property type="entry name" value="Aspzincin_M35"/>
    <property type="match status" value="1"/>
</dbReference>
<evidence type="ECO:0000256" key="2">
    <source>
        <dbReference type="ARBA" id="ARBA00004613"/>
    </source>
</evidence>
<dbReference type="PANTHER" id="PTHR37016">
    <property type="match status" value="1"/>
</dbReference>
<proteinExistence type="inferred from homology"/>
<keyword evidence="11 16" id="KW-0482">Metalloprotease</keyword>
<evidence type="ECO:0000256" key="15">
    <source>
        <dbReference type="PIRSR" id="PIRSR601384-3"/>
    </source>
</evidence>
<dbReference type="EC" id="3.4.24.39" evidence="16"/>
<dbReference type="GO" id="GO:0004222">
    <property type="term" value="F:metalloendopeptidase activity"/>
    <property type="evidence" value="ECO:0007669"/>
    <property type="project" value="InterPro"/>
</dbReference>
<gene>
    <name evidence="18" type="ORF">TCAP_00160</name>
</gene>
<evidence type="ECO:0000256" key="4">
    <source>
        <dbReference type="ARBA" id="ARBA00022525"/>
    </source>
</evidence>
<evidence type="ECO:0000256" key="14">
    <source>
        <dbReference type="PIRSR" id="PIRSR601384-2"/>
    </source>
</evidence>
<feature type="chain" id="PRO_5014206869" description="Neutral protease 2" evidence="16">
    <location>
        <begin position="21"/>
        <end position="349"/>
    </location>
</feature>
<feature type="disulfide bond" evidence="15">
    <location>
        <begin position="179"/>
        <end position="250"/>
    </location>
</feature>
<feature type="binding site" evidence="14">
    <location>
        <position position="303"/>
    </location>
    <ligand>
        <name>Zn(2+)</name>
        <dbReference type="ChEBI" id="CHEBI:29105"/>
        <note>catalytic</note>
    </ligand>
</feature>
<evidence type="ECO:0000259" key="17">
    <source>
        <dbReference type="SMART" id="SM01351"/>
    </source>
</evidence>
<keyword evidence="6 16" id="KW-0165">Cleavage on pair of basic residues</keyword>
<comment type="cofactor">
    <cofactor evidence="14 16">
        <name>Zn(2+)</name>
        <dbReference type="ChEBI" id="CHEBI:29105"/>
    </cofactor>
    <text evidence="14 16">Binds 1 zinc ion per subunit.</text>
</comment>
<keyword evidence="10 14" id="KW-0862">Zinc</keyword>
<evidence type="ECO:0000256" key="16">
    <source>
        <dbReference type="RuleBase" id="RU361126"/>
    </source>
</evidence>
<dbReference type="OrthoDB" id="412874at2759"/>
<keyword evidence="5 16" id="KW-0645">Protease</keyword>
<dbReference type="Gene3D" id="3.40.390.10">
    <property type="entry name" value="Collagenase (Catalytic Domain)"/>
    <property type="match status" value="1"/>
</dbReference>
<evidence type="ECO:0000256" key="3">
    <source>
        <dbReference type="ARBA" id="ARBA00010279"/>
    </source>
</evidence>